<keyword evidence="6" id="KW-1185">Reference proteome</keyword>
<dbReference type="Gene3D" id="1.50.10.140">
    <property type="match status" value="1"/>
</dbReference>
<sequence>MITQLKNYAVAFLLACLALGACDNEPDEPAAGKLQLTTIRVGTYALDLTDPSKNTAAPTDKPIFILFSDVLDVTKAAQAVQLKVKSTGEVVALTFSFQDSDKTIVAQPGAELKANETYVLSISKELKGAGKETFPDFTTEFYTVPGVLEIKSLTIAGTPALNSALIADVSLENTKIEITFSEPVAPATIISQNVYVNGANGVVPSSLVLSEQNSKLTITLTQKLRDLSQYLLVMSGEVKGANSEALTHYTRKFYTAQDPTPDFPVISDEALLTLVQQQTFKYFWDFAHPASGMARERNTSGDLVTSGGSGFGILAIIVGIERNFITRQQGLERLDKILDFLETADRFHGAWSHWINGNTGDVIPFGTNDNGGDLVETSFLMEGLITFRQYLNGADAAEQALIDRINALWQTVEWDWYTRGGQDVLYWHWSPDKQWIMNHQIRGYNECLITYFLAAASPTHTINASVYHKGWANNGLIKNGKKFYDITLPLGSDYGGPLFFTHYSFLGLDPRNLSDTYANYWTQNVNHTLINYTYCVANPKKFAGYSDESWGLTASDNPSGYDAHSPTNDLGVITPTAALSSFPYSPEQSMKALKFFYYKLGDRLWGPYGFYDAYNITQGWTANSYLAIDQGPIVVMMENHRTGLLWNLFMSAPEVQVAMDKLGFQN</sequence>
<protein>
    <submittedName>
        <fullName evidence="5">Ig-like domain-containing protein</fullName>
    </submittedName>
</protein>
<feature type="signal peptide" evidence="2">
    <location>
        <begin position="1"/>
        <end position="23"/>
    </location>
</feature>
<proteinExistence type="predicted"/>
<feature type="domain" description="SbsA Ig-like" evidence="4">
    <location>
        <begin position="168"/>
        <end position="253"/>
    </location>
</feature>
<accession>A0AAP2DP41</accession>
<evidence type="ECO:0000313" key="5">
    <source>
        <dbReference type="EMBL" id="MBT1699960.1"/>
    </source>
</evidence>
<dbReference type="Pfam" id="PF13205">
    <property type="entry name" value="Big_5"/>
    <property type="match status" value="2"/>
</dbReference>
<dbReference type="AlphaFoldDB" id="A0AAP2DP41"/>
<dbReference type="InterPro" id="IPR032812">
    <property type="entry name" value="SbsA_Ig"/>
</dbReference>
<dbReference type="Gene3D" id="2.60.40.1220">
    <property type="match status" value="1"/>
</dbReference>
<reference evidence="5 6" key="1">
    <citation type="submission" date="2021-05" db="EMBL/GenBank/DDBJ databases">
        <title>A Polyphasic approach of four new species of the genus Ohtaekwangia: Ohtaekwangia histidinii sp. nov., Ohtaekwangia cretensis sp. nov., Ohtaekwangia indiensis sp. nov., Ohtaekwangia reichenbachii sp. nov. from diverse environment.</title>
        <authorList>
            <person name="Octaviana S."/>
        </authorList>
    </citation>
    <scope>NUCLEOTIDE SEQUENCE [LARGE SCALE GENOMIC DNA]</scope>
    <source>
        <strain evidence="5 6">PWU4</strain>
    </source>
</reference>
<dbReference type="PROSITE" id="PS51257">
    <property type="entry name" value="PROKAR_LIPOPROTEIN"/>
    <property type="match status" value="1"/>
</dbReference>
<dbReference type="RefSeq" id="WP_254168239.1">
    <property type="nucleotide sequence ID" value="NZ_JAHESF010000032.1"/>
</dbReference>
<feature type="domain" description="Glycoamylase-like" evidence="3">
    <location>
        <begin position="438"/>
        <end position="652"/>
    </location>
</feature>
<evidence type="ECO:0000259" key="3">
    <source>
        <dbReference type="Pfam" id="PF10091"/>
    </source>
</evidence>
<evidence type="ECO:0000259" key="4">
    <source>
        <dbReference type="Pfam" id="PF13205"/>
    </source>
</evidence>
<organism evidence="5 6">
    <name type="scientific">Chryseosolibacter histidini</name>
    <dbReference type="NCBI Taxonomy" id="2782349"/>
    <lineage>
        <taxon>Bacteria</taxon>
        <taxon>Pseudomonadati</taxon>
        <taxon>Bacteroidota</taxon>
        <taxon>Cytophagia</taxon>
        <taxon>Cytophagales</taxon>
        <taxon>Chryseotaleaceae</taxon>
        <taxon>Chryseosolibacter</taxon>
    </lineage>
</organism>
<dbReference type="Proteomes" id="UP001319200">
    <property type="component" value="Unassembled WGS sequence"/>
</dbReference>
<keyword evidence="1 2" id="KW-0732">Signal</keyword>
<evidence type="ECO:0000256" key="1">
    <source>
        <dbReference type="ARBA" id="ARBA00022729"/>
    </source>
</evidence>
<dbReference type="EMBL" id="JAHESF010000032">
    <property type="protein sequence ID" value="MBT1699960.1"/>
    <property type="molecule type" value="Genomic_DNA"/>
</dbReference>
<gene>
    <name evidence="5" type="ORF">KK083_23945</name>
</gene>
<name>A0AAP2DP41_9BACT</name>
<dbReference type="InterPro" id="IPR014755">
    <property type="entry name" value="Cu-Rt/internalin_Ig-like"/>
</dbReference>
<dbReference type="Pfam" id="PF10091">
    <property type="entry name" value="Glycoamylase"/>
    <property type="match status" value="1"/>
</dbReference>
<evidence type="ECO:0000256" key="2">
    <source>
        <dbReference type="SAM" id="SignalP"/>
    </source>
</evidence>
<dbReference type="InterPro" id="IPR019282">
    <property type="entry name" value="Glycoamylase-like_cons_dom"/>
</dbReference>
<evidence type="ECO:0000313" key="6">
    <source>
        <dbReference type="Proteomes" id="UP001319200"/>
    </source>
</evidence>
<feature type="domain" description="SbsA Ig-like" evidence="4">
    <location>
        <begin position="50"/>
        <end position="139"/>
    </location>
</feature>
<comment type="caution">
    <text evidence="5">The sequence shown here is derived from an EMBL/GenBank/DDBJ whole genome shotgun (WGS) entry which is preliminary data.</text>
</comment>
<feature type="chain" id="PRO_5042839392" evidence="2">
    <location>
        <begin position="24"/>
        <end position="666"/>
    </location>
</feature>